<dbReference type="AlphaFoldDB" id="A0A8J2J7B0"/>
<organism evidence="1 2">
    <name type="scientific">Allacma fusca</name>
    <dbReference type="NCBI Taxonomy" id="39272"/>
    <lineage>
        <taxon>Eukaryota</taxon>
        <taxon>Metazoa</taxon>
        <taxon>Ecdysozoa</taxon>
        <taxon>Arthropoda</taxon>
        <taxon>Hexapoda</taxon>
        <taxon>Collembola</taxon>
        <taxon>Symphypleona</taxon>
        <taxon>Sminthuridae</taxon>
        <taxon>Allacma</taxon>
    </lineage>
</organism>
<evidence type="ECO:0000313" key="1">
    <source>
        <dbReference type="EMBL" id="CAG7667763.1"/>
    </source>
</evidence>
<name>A0A8J2J7B0_9HEXA</name>
<dbReference type="Proteomes" id="UP000708208">
    <property type="component" value="Unassembled WGS sequence"/>
</dbReference>
<accession>A0A8J2J7B0</accession>
<proteinExistence type="predicted"/>
<gene>
    <name evidence="1" type="ORF">AFUS01_LOCUS1869</name>
</gene>
<feature type="non-terminal residue" evidence="1">
    <location>
        <position position="1"/>
    </location>
</feature>
<protein>
    <submittedName>
        <fullName evidence="1">Uncharacterized protein</fullName>
    </submittedName>
</protein>
<comment type="caution">
    <text evidence="1">The sequence shown here is derived from an EMBL/GenBank/DDBJ whole genome shotgun (WGS) entry which is preliminary data.</text>
</comment>
<evidence type="ECO:0000313" key="2">
    <source>
        <dbReference type="Proteomes" id="UP000708208"/>
    </source>
</evidence>
<keyword evidence="2" id="KW-1185">Reference proteome</keyword>
<reference evidence="1" key="1">
    <citation type="submission" date="2021-06" db="EMBL/GenBank/DDBJ databases">
        <authorList>
            <person name="Hodson N. C."/>
            <person name="Mongue J. A."/>
            <person name="Jaron S. K."/>
        </authorList>
    </citation>
    <scope>NUCLEOTIDE SEQUENCE</scope>
</reference>
<sequence length="21" mass="2325">MSGSAFARGDSLHFMYMGLFV</sequence>
<dbReference type="EMBL" id="CAJVCH010010646">
    <property type="protein sequence ID" value="CAG7667763.1"/>
    <property type="molecule type" value="Genomic_DNA"/>
</dbReference>